<dbReference type="GO" id="GO:0004673">
    <property type="term" value="F:protein histidine kinase activity"/>
    <property type="evidence" value="ECO:0007669"/>
    <property type="project" value="UniProtKB-EC"/>
</dbReference>
<accession>A0A850H3B6</accession>
<evidence type="ECO:0000256" key="2">
    <source>
        <dbReference type="ARBA" id="ARBA00004370"/>
    </source>
</evidence>
<comment type="subcellular location">
    <subcellularLocation>
        <location evidence="2">Membrane</location>
    </subcellularLocation>
</comment>
<dbReference type="Gene3D" id="3.30.565.10">
    <property type="entry name" value="Histidine kinase-like ATPase, C-terminal domain"/>
    <property type="match status" value="1"/>
</dbReference>
<keyword evidence="9" id="KW-0067">ATP-binding</keyword>
<comment type="catalytic activity">
    <reaction evidence="1">
        <text>ATP + protein L-histidine = ADP + protein N-phospho-L-histidine.</text>
        <dbReference type="EC" id="2.7.13.3"/>
    </reaction>
</comment>
<dbReference type="EMBL" id="JABWGV010000003">
    <property type="protein sequence ID" value="NVD45057.1"/>
    <property type="molecule type" value="Genomic_DNA"/>
</dbReference>
<evidence type="ECO:0000256" key="5">
    <source>
        <dbReference type="ARBA" id="ARBA00022679"/>
    </source>
</evidence>
<keyword evidence="15" id="KW-1185">Reference proteome</keyword>
<keyword evidence="10 12" id="KW-1133">Transmembrane helix</keyword>
<proteinExistence type="predicted"/>
<organism evidence="14 15">
    <name type="scientific">Qipengyuania atrilutea</name>
    <dbReference type="NCBI Taxonomy" id="2744473"/>
    <lineage>
        <taxon>Bacteria</taxon>
        <taxon>Pseudomonadati</taxon>
        <taxon>Pseudomonadota</taxon>
        <taxon>Alphaproteobacteria</taxon>
        <taxon>Sphingomonadales</taxon>
        <taxon>Erythrobacteraceae</taxon>
        <taxon>Qipengyuania</taxon>
    </lineage>
</organism>
<dbReference type="AlphaFoldDB" id="A0A850H3B6"/>
<dbReference type="PROSITE" id="PS50839">
    <property type="entry name" value="CHASE"/>
    <property type="match status" value="1"/>
</dbReference>
<feature type="transmembrane region" description="Helical" evidence="12">
    <location>
        <begin position="310"/>
        <end position="332"/>
    </location>
</feature>
<evidence type="ECO:0000256" key="9">
    <source>
        <dbReference type="ARBA" id="ARBA00022840"/>
    </source>
</evidence>
<keyword evidence="5" id="KW-0808">Transferase</keyword>
<sequence>MAGRNSDPASSRRLLLRFPRALPVAIFVLITAITAFSVFAIERGERSGERAEMARLAESAGASLELNAATNASYLRAAAALIGALDEVSNASFGEIIRELRLERSYSGAEGIGWAPYLETGSPGAATAAQQRFQEETGRPIYPSLLDRQSEHSAPVMFLVPDNARNDVAIGFDMYSNERRREAMDRAAAENAPVFSGPVQLVQDNPEPRPGFLAYMPVFAGDDGQGQLRGFLYSPFNAQTFLSSAVPDDDPVRGGMGVYLFDGAPSDQALLAALPSSERTGRYFTKPLTIGNQRMTLVVESARSEALSKLSMLTLLFGLLVASLLMLVVRLLTKQAREDEKSLAWLQEQNSIRNSLTRELNHRVKNTLANVLSIMALTRKRASSLDEFANALDGRIRALSATHDLLTQSDWNTTPIEAVVDAELAPYAQSTDSIVRRSGPDVELAPNDALSLGMALHELATNAAKYGALSRPGGTVAIDWSLTDTGLARLHWEESGGPAVEQMRGRGFGTDLIEKIVAHELRHPVELSFARTGVTCTLHVPVRQPSEFRMRAGKNK</sequence>
<evidence type="ECO:0000313" key="14">
    <source>
        <dbReference type="EMBL" id="NVD45057.1"/>
    </source>
</evidence>
<dbReference type="Pfam" id="PF03924">
    <property type="entry name" value="CHASE"/>
    <property type="match status" value="1"/>
</dbReference>
<dbReference type="InterPro" id="IPR006189">
    <property type="entry name" value="CHASE_dom"/>
</dbReference>
<gene>
    <name evidence="14" type="ORF">HUV48_08495</name>
</gene>
<keyword evidence="8" id="KW-0418">Kinase</keyword>
<name>A0A850H3B6_9SPHN</name>
<evidence type="ECO:0000256" key="8">
    <source>
        <dbReference type="ARBA" id="ARBA00022777"/>
    </source>
</evidence>
<dbReference type="SMART" id="SM00911">
    <property type="entry name" value="HWE_HK"/>
    <property type="match status" value="1"/>
</dbReference>
<keyword evidence="4" id="KW-0597">Phosphoprotein</keyword>
<dbReference type="SMART" id="SM01079">
    <property type="entry name" value="CHASE"/>
    <property type="match status" value="1"/>
</dbReference>
<evidence type="ECO:0000256" key="6">
    <source>
        <dbReference type="ARBA" id="ARBA00022692"/>
    </source>
</evidence>
<reference evidence="14 15" key="1">
    <citation type="submission" date="2020-06" db="EMBL/GenBank/DDBJ databases">
        <title>Altererythrobacter sp. HHU K3-1.</title>
        <authorList>
            <person name="Zhang D."/>
            <person name="Xue H."/>
        </authorList>
    </citation>
    <scope>NUCLEOTIDE SEQUENCE [LARGE SCALE GENOMIC DNA]</scope>
    <source>
        <strain evidence="14 15">HHU K3-1</strain>
    </source>
</reference>
<dbReference type="Proteomes" id="UP000561438">
    <property type="component" value="Unassembled WGS sequence"/>
</dbReference>
<keyword evidence="11 12" id="KW-0472">Membrane</keyword>
<evidence type="ECO:0000256" key="10">
    <source>
        <dbReference type="ARBA" id="ARBA00022989"/>
    </source>
</evidence>
<evidence type="ECO:0000256" key="3">
    <source>
        <dbReference type="ARBA" id="ARBA00012438"/>
    </source>
</evidence>
<evidence type="ECO:0000256" key="1">
    <source>
        <dbReference type="ARBA" id="ARBA00000085"/>
    </source>
</evidence>
<dbReference type="InterPro" id="IPR036890">
    <property type="entry name" value="HATPase_C_sf"/>
</dbReference>
<dbReference type="RefSeq" id="WP_176267391.1">
    <property type="nucleotide sequence ID" value="NZ_JABWGV010000003.1"/>
</dbReference>
<dbReference type="Gene3D" id="3.30.450.350">
    <property type="entry name" value="CHASE domain"/>
    <property type="match status" value="1"/>
</dbReference>
<evidence type="ECO:0000256" key="12">
    <source>
        <dbReference type="SAM" id="Phobius"/>
    </source>
</evidence>
<dbReference type="InterPro" id="IPR042240">
    <property type="entry name" value="CHASE_sf"/>
</dbReference>
<dbReference type="GO" id="GO:0007165">
    <property type="term" value="P:signal transduction"/>
    <property type="evidence" value="ECO:0007669"/>
    <property type="project" value="UniProtKB-ARBA"/>
</dbReference>
<evidence type="ECO:0000256" key="7">
    <source>
        <dbReference type="ARBA" id="ARBA00022741"/>
    </source>
</evidence>
<evidence type="ECO:0000313" key="15">
    <source>
        <dbReference type="Proteomes" id="UP000561438"/>
    </source>
</evidence>
<keyword evidence="7" id="KW-0547">Nucleotide-binding</keyword>
<dbReference type="EC" id="2.7.13.3" evidence="3"/>
<dbReference type="PANTHER" id="PTHR41523:SF7">
    <property type="entry name" value="HISTIDINE KINASE"/>
    <property type="match status" value="1"/>
</dbReference>
<evidence type="ECO:0000259" key="13">
    <source>
        <dbReference type="PROSITE" id="PS50839"/>
    </source>
</evidence>
<dbReference type="PANTHER" id="PTHR41523">
    <property type="entry name" value="TWO-COMPONENT SYSTEM SENSOR PROTEIN"/>
    <property type="match status" value="1"/>
</dbReference>
<evidence type="ECO:0000256" key="11">
    <source>
        <dbReference type="ARBA" id="ARBA00023136"/>
    </source>
</evidence>
<protein>
    <recommendedName>
        <fullName evidence="3">histidine kinase</fullName>
        <ecNumber evidence="3">2.7.13.3</ecNumber>
    </recommendedName>
</protein>
<feature type="transmembrane region" description="Helical" evidence="12">
    <location>
        <begin position="21"/>
        <end position="41"/>
    </location>
</feature>
<dbReference type="Pfam" id="PF07536">
    <property type="entry name" value="HWE_HK"/>
    <property type="match status" value="1"/>
</dbReference>
<dbReference type="InterPro" id="IPR011102">
    <property type="entry name" value="Sig_transdc_His_kinase_HWE"/>
</dbReference>
<dbReference type="SUPFAM" id="SSF55874">
    <property type="entry name" value="ATPase domain of HSP90 chaperone/DNA topoisomerase II/histidine kinase"/>
    <property type="match status" value="1"/>
</dbReference>
<comment type="caution">
    <text evidence="14">The sequence shown here is derived from an EMBL/GenBank/DDBJ whole genome shotgun (WGS) entry which is preliminary data.</text>
</comment>
<dbReference type="GO" id="GO:0016020">
    <property type="term" value="C:membrane"/>
    <property type="evidence" value="ECO:0007669"/>
    <property type="project" value="UniProtKB-SubCell"/>
</dbReference>
<keyword evidence="6 12" id="KW-0812">Transmembrane</keyword>
<dbReference type="GO" id="GO:0005524">
    <property type="term" value="F:ATP binding"/>
    <property type="evidence" value="ECO:0007669"/>
    <property type="project" value="UniProtKB-KW"/>
</dbReference>
<feature type="domain" description="CHASE" evidence="13">
    <location>
        <begin position="149"/>
        <end position="246"/>
    </location>
</feature>
<evidence type="ECO:0000256" key="4">
    <source>
        <dbReference type="ARBA" id="ARBA00022553"/>
    </source>
</evidence>